<dbReference type="Gene3D" id="3.90.1150.10">
    <property type="entry name" value="Aspartate Aminotransferase, domain 1"/>
    <property type="match status" value="1"/>
</dbReference>
<sequence length="661" mass="73882">MATHDLFFYGTLVHPKILARVTGHPGANLTTCDALLPNHTRHHVIGEGDFSLRISHCSAEADSRPYCRCADYPAVVSVSLGRTIIGRELTAEESRVQGSLVRGLTDEDIAYLDEFEGDEYIRSQVQVIPSLDPSVAPVTAETYIWIAPASRLTPTLWSFKEFLQQSAHRWVGESGENNEYYGEVDRRRAMGDQITPKEKEGQEFESFGKAFGKKWWNFQEGYTNLNHGSYGAAPRPVVDSFRAYQDESNSNPDRFMRMTYAPELFRLRGRLSDVINCDNSDIVMVANATSGVNAVLRSLTTQWQKGDILLYFSKTIYNACSASLQWIVDSHPHLSLSLLPVPVAYPLSHTALISALKSTIAAANQEGGGKIRLALFDAISSNPGVVVPWREIVSICREEGILSLVDAAHEIGQMPVDLRSSRPDFWVSNCHKWLMCHRGAALLYVDKKHQPLIHSIPTGHYYRTSPMTSQEFQNEFEWNGTIDYSAFLSIHAVLDFRSNICGGEKRITKYCHELAVKGGQVVAQGLATEVMQNQDPEKDGDLIANMFCFGEFLPLQVNVRLPLTAATDSDLTDSEQHGLLSKKLTWIHQQQLADGSTYLPGFIHDKKPWIRISAQVYNEIAEFEAIVPILGGLCERVNKGDWEKKDAEEVANEEGVDLVKE</sequence>
<dbReference type="InterPro" id="IPR009288">
    <property type="entry name" value="AIG2-like_dom"/>
</dbReference>
<dbReference type="Proteomes" id="UP000198372">
    <property type="component" value="Unassembled WGS sequence"/>
</dbReference>
<dbReference type="PANTHER" id="PTHR43092">
    <property type="entry name" value="L-CYSTEINE DESULFHYDRASE"/>
    <property type="match status" value="1"/>
</dbReference>
<dbReference type="InterPro" id="IPR015422">
    <property type="entry name" value="PyrdxlP-dep_Trfase_small"/>
</dbReference>
<protein>
    <submittedName>
        <fullName evidence="4">BQ2448_7724 protein</fullName>
    </submittedName>
</protein>
<evidence type="ECO:0000313" key="4">
    <source>
        <dbReference type="EMBL" id="SCV74695.1"/>
    </source>
</evidence>
<dbReference type="SUPFAM" id="SSF53383">
    <property type="entry name" value="PLP-dependent transferases"/>
    <property type="match status" value="1"/>
</dbReference>
<evidence type="ECO:0000313" key="5">
    <source>
        <dbReference type="Proteomes" id="UP000198372"/>
    </source>
</evidence>
<accession>A0A238FNE1</accession>
<evidence type="ECO:0000259" key="3">
    <source>
        <dbReference type="Pfam" id="PF06094"/>
    </source>
</evidence>
<dbReference type="InterPro" id="IPR036568">
    <property type="entry name" value="GGCT-like_sf"/>
</dbReference>
<name>A0A238FNE1_9BASI</name>
<dbReference type="SUPFAM" id="SSF110857">
    <property type="entry name" value="Gamma-glutamyl cyclotransferase-like"/>
    <property type="match status" value="1"/>
</dbReference>
<dbReference type="Gene3D" id="3.40.640.10">
    <property type="entry name" value="Type I PLP-dependent aspartate aminotransferase-like (Major domain)"/>
    <property type="match status" value="1"/>
</dbReference>
<dbReference type="InterPro" id="IPR015424">
    <property type="entry name" value="PyrdxlP-dep_Trfase"/>
</dbReference>
<dbReference type="Gene3D" id="3.10.490.10">
    <property type="entry name" value="Gamma-glutamyl cyclotransferase-like"/>
    <property type="match status" value="1"/>
</dbReference>
<dbReference type="InterPro" id="IPR015421">
    <property type="entry name" value="PyrdxlP-dep_Trfase_major"/>
</dbReference>
<reference evidence="5" key="1">
    <citation type="submission" date="2016-09" db="EMBL/GenBank/DDBJ databases">
        <authorList>
            <person name="Jeantristanb JTB J.-T."/>
            <person name="Ricardo R."/>
        </authorList>
    </citation>
    <scope>NUCLEOTIDE SEQUENCE [LARGE SCALE GENOMIC DNA]</scope>
</reference>
<dbReference type="OrthoDB" id="5978656at2759"/>
<feature type="domain" description="Gamma-glutamylcyclotransferase AIG2-like" evidence="3">
    <location>
        <begin position="6"/>
        <end position="147"/>
    </location>
</feature>
<dbReference type="Pfam" id="PF00266">
    <property type="entry name" value="Aminotran_5"/>
    <property type="match status" value="1"/>
</dbReference>
<dbReference type="CDD" id="cd06661">
    <property type="entry name" value="GGCT_like"/>
    <property type="match status" value="1"/>
</dbReference>
<organism evidence="4 5">
    <name type="scientific">Microbotryum intermedium</name>
    <dbReference type="NCBI Taxonomy" id="269621"/>
    <lineage>
        <taxon>Eukaryota</taxon>
        <taxon>Fungi</taxon>
        <taxon>Dikarya</taxon>
        <taxon>Basidiomycota</taxon>
        <taxon>Pucciniomycotina</taxon>
        <taxon>Microbotryomycetes</taxon>
        <taxon>Microbotryales</taxon>
        <taxon>Microbotryaceae</taxon>
        <taxon>Microbotryum</taxon>
    </lineage>
</organism>
<dbReference type="InterPro" id="IPR000192">
    <property type="entry name" value="Aminotrans_V_dom"/>
</dbReference>
<dbReference type="EMBL" id="FMSP01000023">
    <property type="protein sequence ID" value="SCV74695.1"/>
    <property type="molecule type" value="Genomic_DNA"/>
</dbReference>
<dbReference type="Pfam" id="PF06094">
    <property type="entry name" value="GGACT"/>
    <property type="match status" value="1"/>
</dbReference>
<evidence type="ECO:0000256" key="1">
    <source>
        <dbReference type="ARBA" id="ARBA00022898"/>
    </source>
</evidence>
<proteinExistence type="predicted"/>
<dbReference type="InterPro" id="IPR013024">
    <property type="entry name" value="GGCT-like"/>
</dbReference>
<keyword evidence="5" id="KW-1185">Reference proteome</keyword>
<evidence type="ECO:0000259" key="2">
    <source>
        <dbReference type="Pfam" id="PF00266"/>
    </source>
</evidence>
<gene>
    <name evidence="4" type="ORF">BQ2448_7724</name>
</gene>
<feature type="domain" description="Aminotransferase class V" evidence="2">
    <location>
        <begin position="233"/>
        <end position="519"/>
    </location>
</feature>
<dbReference type="PANTHER" id="PTHR43092:SF2">
    <property type="entry name" value="HERCYNYLCYSTEINE SULFOXIDE LYASE"/>
    <property type="match status" value="1"/>
</dbReference>
<dbReference type="STRING" id="269621.A0A238FNE1"/>
<keyword evidence="1" id="KW-0663">Pyridoxal phosphate</keyword>
<dbReference type="AlphaFoldDB" id="A0A238FNE1"/>